<dbReference type="Pfam" id="PF17778">
    <property type="entry name" value="WHD_BLACT"/>
    <property type="match status" value="1"/>
</dbReference>
<comment type="caution">
    <text evidence="3">The sequence shown here is derived from an EMBL/GenBank/DDBJ whole genome shotgun (WGS) entry which is preliminary data.</text>
</comment>
<dbReference type="RefSeq" id="WP_271431686.1">
    <property type="nucleotide sequence ID" value="NZ_JAQIOY010000002.1"/>
</dbReference>
<sequence>MQDPQPDFRPQTGVPEELSPGLRRILAPNPSPMTYRGTNSYVLGHENLAVIDPGPLDMDHLDALLAAVGPGQSISHILVTHAHIDHSPLARPLAEKTGAPIMAFGAADAGRSVLMQRLAAQGALEGGEGVDDAFAPDVYLSDGDSIDGGSWRLEVIHTPGHMANHISFAWGDVLFSGDLVMGWASSLVSPPDGDLGAFMHSLRRLQGRDWACFHAGHGAPVQNPSDRLAALLAHRLGRESSILEALSDGPADTASLAQTIYVDTPAALLPAAERNILAHLIDLTERNRVKPIGALSARAQFGCQSE</sequence>
<accession>A0ABT4XQU8</accession>
<dbReference type="InterPro" id="IPR036866">
    <property type="entry name" value="RibonucZ/Hydroxyglut_hydro"/>
</dbReference>
<protein>
    <submittedName>
        <fullName evidence="3">MBL fold metallo-hydrolase</fullName>
    </submittedName>
</protein>
<dbReference type="Pfam" id="PF00753">
    <property type="entry name" value="Lactamase_B"/>
    <property type="match status" value="1"/>
</dbReference>
<dbReference type="SUPFAM" id="SSF56281">
    <property type="entry name" value="Metallo-hydrolase/oxidoreductase"/>
    <property type="match status" value="1"/>
</dbReference>
<reference evidence="3 4" key="1">
    <citation type="submission" date="2023-01" db="EMBL/GenBank/DDBJ databases">
        <title>Thalassococcus onchidii sp. nov., isolated from a marine invertebrate from the South China Sea.</title>
        <authorList>
            <person name="Xu S."/>
            <person name="Liu Z."/>
            <person name="Xu Y."/>
        </authorList>
    </citation>
    <scope>NUCLEOTIDE SEQUENCE [LARGE SCALE GENOMIC DNA]</scope>
    <source>
        <strain evidence="3 4">KCTC 32084</strain>
    </source>
</reference>
<keyword evidence="4" id="KW-1185">Reference proteome</keyword>
<feature type="region of interest" description="Disordered" evidence="1">
    <location>
        <begin position="1"/>
        <end position="30"/>
    </location>
</feature>
<dbReference type="InterPro" id="IPR050662">
    <property type="entry name" value="Sec-metab_biosynth-thioest"/>
</dbReference>
<proteinExistence type="predicted"/>
<gene>
    <name evidence="3" type="ORF">PFY00_06280</name>
</gene>
<dbReference type="Gene3D" id="1.10.10.10">
    <property type="entry name" value="Winged helix-like DNA-binding domain superfamily/Winged helix DNA-binding domain"/>
    <property type="match status" value="1"/>
</dbReference>
<dbReference type="SMART" id="SM00849">
    <property type="entry name" value="Lactamase_B"/>
    <property type="match status" value="1"/>
</dbReference>
<evidence type="ECO:0000259" key="2">
    <source>
        <dbReference type="SMART" id="SM00849"/>
    </source>
</evidence>
<evidence type="ECO:0000313" key="3">
    <source>
        <dbReference type="EMBL" id="MDA7424327.1"/>
    </source>
</evidence>
<dbReference type="PANTHER" id="PTHR23131">
    <property type="entry name" value="ENDORIBONUCLEASE LACTB2"/>
    <property type="match status" value="1"/>
</dbReference>
<dbReference type="Gene3D" id="3.60.15.10">
    <property type="entry name" value="Ribonuclease Z/Hydroxyacylglutathione hydrolase-like"/>
    <property type="match status" value="1"/>
</dbReference>
<name>A0ABT4XQU8_9RHOB</name>
<evidence type="ECO:0000256" key="1">
    <source>
        <dbReference type="SAM" id="MobiDB-lite"/>
    </source>
</evidence>
<dbReference type="InterPro" id="IPR036388">
    <property type="entry name" value="WH-like_DNA-bd_sf"/>
</dbReference>
<dbReference type="Proteomes" id="UP001210720">
    <property type="component" value="Unassembled WGS sequence"/>
</dbReference>
<dbReference type="InterPro" id="IPR041516">
    <property type="entry name" value="LACTB2_WH"/>
</dbReference>
<organism evidence="3 4">
    <name type="scientific">Thalassococcus lentus</name>
    <dbReference type="NCBI Taxonomy" id="1210524"/>
    <lineage>
        <taxon>Bacteria</taxon>
        <taxon>Pseudomonadati</taxon>
        <taxon>Pseudomonadota</taxon>
        <taxon>Alphaproteobacteria</taxon>
        <taxon>Rhodobacterales</taxon>
        <taxon>Roseobacteraceae</taxon>
        <taxon>Thalassococcus</taxon>
    </lineage>
</organism>
<dbReference type="EMBL" id="JAQIOY010000002">
    <property type="protein sequence ID" value="MDA7424327.1"/>
    <property type="molecule type" value="Genomic_DNA"/>
</dbReference>
<dbReference type="InterPro" id="IPR001279">
    <property type="entry name" value="Metallo-B-lactamas"/>
</dbReference>
<dbReference type="PANTHER" id="PTHR23131:SF0">
    <property type="entry name" value="ENDORIBONUCLEASE LACTB2"/>
    <property type="match status" value="1"/>
</dbReference>
<dbReference type="CDD" id="cd16278">
    <property type="entry name" value="metallo-hydrolase-like_MBL-fold"/>
    <property type="match status" value="1"/>
</dbReference>
<feature type="domain" description="Metallo-beta-lactamase" evidence="2">
    <location>
        <begin position="37"/>
        <end position="217"/>
    </location>
</feature>
<evidence type="ECO:0000313" key="4">
    <source>
        <dbReference type="Proteomes" id="UP001210720"/>
    </source>
</evidence>